<name>A0A951U6S8_9CYAN</name>
<dbReference type="EMBL" id="JAHHHV010000086">
    <property type="protein sequence ID" value="MBW4468239.1"/>
    <property type="molecule type" value="Genomic_DNA"/>
</dbReference>
<dbReference type="InterPro" id="IPR015867">
    <property type="entry name" value="N-reg_PII/ATP_PRibTrfase_C"/>
</dbReference>
<evidence type="ECO:0000313" key="2">
    <source>
        <dbReference type="Proteomes" id="UP000707356"/>
    </source>
</evidence>
<evidence type="ECO:0000313" key="1">
    <source>
        <dbReference type="EMBL" id="MBW4468239.1"/>
    </source>
</evidence>
<dbReference type="Proteomes" id="UP000707356">
    <property type="component" value="Unassembled WGS sequence"/>
</dbReference>
<gene>
    <name evidence="1" type="ORF">KME07_22665</name>
</gene>
<proteinExistence type="predicted"/>
<dbReference type="GO" id="GO:0006808">
    <property type="term" value="P:regulation of nitrogen utilization"/>
    <property type="evidence" value="ECO:0007669"/>
    <property type="project" value="InterPro"/>
</dbReference>
<reference evidence="1" key="2">
    <citation type="journal article" date="2022" name="Microbiol. Resour. Announc.">
        <title>Metagenome Sequencing to Explore Phylogenomics of Terrestrial Cyanobacteria.</title>
        <authorList>
            <person name="Ward R.D."/>
            <person name="Stajich J.E."/>
            <person name="Johansen J.R."/>
            <person name="Huntemann M."/>
            <person name="Clum A."/>
            <person name="Foster B."/>
            <person name="Foster B."/>
            <person name="Roux S."/>
            <person name="Palaniappan K."/>
            <person name="Varghese N."/>
            <person name="Mukherjee S."/>
            <person name="Reddy T.B.K."/>
            <person name="Daum C."/>
            <person name="Copeland A."/>
            <person name="Chen I.A."/>
            <person name="Ivanova N.N."/>
            <person name="Kyrpides N.C."/>
            <person name="Shapiro N."/>
            <person name="Eloe-Fadrosh E.A."/>
            <person name="Pietrasiak N."/>
        </authorList>
    </citation>
    <scope>NUCLEOTIDE SEQUENCE</scope>
    <source>
        <strain evidence="1">GSE-TBD4-15B</strain>
    </source>
</reference>
<sequence length="103" mass="11408">MHIVKKIEIIANALELAKILESFENTGIYSHVVIRNVAGKGLQGFSEDLDMTMLDNVYILAFCMPDDIKPAVESIRAVLNKFGGSCYISEVMEIRSVRCVASL</sequence>
<reference evidence="1" key="1">
    <citation type="submission" date="2021-05" db="EMBL/GenBank/DDBJ databases">
        <authorList>
            <person name="Pietrasiak N."/>
            <person name="Ward R."/>
            <person name="Stajich J.E."/>
            <person name="Kurbessoian T."/>
        </authorList>
    </citation>
    <scope>NUCLEOTIDE SEQUENCE</scope>
    <source>
        <strain evidence="1">GSE-TBD4-15B</strain>
    </source>
</reference>
<dbReference type="GO" id="GO:0030234">
    <property type="term" value="F:enzyme regulator activity"/>
    <property type="evidence" value="ECO:0007669"/>
    <property type="project" value="InterPro"/>
</dbReference>
<accession>A0A951U6S8</accession>
<dbReference type="InterPro" id="IPR011322">
    <property type="entry name" value="N-reg_PII-like_a/b"/>
</dbReference>
<dbReference type="Gene3D" id="3.30.70.120">
    <property type="match status" value="1"/>
</dbReference>
<comment type="caution">
    <text evidence="1">The sequence shown here is derived from an EMBL/GenBank/DDBJ whole genome shotgun (WGS) entry which is preliminary data.</text>
</comment>
<dbReference type="InterPro" id="IPR002187">
    <property type="entry name" value="N-reg_PII"/>
</dbReference>
<dbReference type="Pfam" id="PF00543">
    <property type="entry name" value="P-II"/>
    <property type="match status" value="1"/>
</dbReference>
<organism evidence="1 2">
    <name type="scientific">Pegethrix bostrychoides GSE-TBD4-15B</name>
    <dbReference type="NCBI Taxonomy" id="2839662"/>
    <lineage>
        <taxon>Bacteria</taxon>
        <taxon>Bacillati</taxon>
        <taxon>Cyanobacteriota</taxon>
        <taxon>Cyanophyceae</taxon>
        <taxon>Oculatellales</taxon>
        <taxon>Oculatellaceae</taxon>
        <taxon>Pegethrix</taxon>
    </lineage>
</organism>
<dbReference type="AlphaFoldDB" id="A0A951U6S8"/>
<protein>
    <submittedName>
        <fullName evidence="1">P-II family nitrogen regulator</fullName>
    </submittedName>
</protein>
<dbReference type="SUPFAM" id="SSF54913">
    <property type="entry name" value="GlnB-like"/>
    <property type="match status" value="1"/>
</dbReference>